<comment type="caution">
    <text evidence="2">The sequence shown here is derived from an EMBL/GenBank/DDBJ whole genome shotgun (WGS) entry which is preliminary data.</text>
</comment>
<evidence type="ECO:0000313" key="2">
    <source>
        <dbReference type="EMBL" id="CAK0870457.1"/>
    </source>
</evidence>
<reference evidence="2" key="1">
    <citation type="submission" date="2023-10" db="EMBL/GenBank/DDBJ databases">
        <authorList>
            <person name="Chen Y."/>
            <person name="Shah S."/>
            <person name="Dougan E. K."/>
            <person name="Thang M."/>
            <person name="Chan C."/>
        </authorList>
    </citation>
    <scope>NUCLEOTIDE SEQUENCE [LARGE SCALE GENOMIC DNA]</scope>
</reference>
<dbReference type="EMBL" id="CAUYUJ010016966">
    <property type="protein sequence ID" value="CAK0870457.1"/>
    <property type="molecule type" value="Genomic_DNA"/>
</dbReference>
<feature type="region of interest" description="Disordered" evidence="1">
    <location>
        <begin position="1"/>
        <end position="85"/>
    </location>
</feature>
<protein>
    <submittedName>
        <fullName evidence="2">Uncharacterized protein</fullName>
    </submittedName>
</protein>
<keyword evidence="3" id="KW-1185">Reference proteome</keyword>
<sequence length="126" mass="13731">ALADRGRGARAAAGPRRRGPGAVSKATFQAMHGTGGPMGTPMTPADLRSGGYMDTSYQDSADEFLPRAPQSSWDRGRRRRTDSPLSREMSTLLRYEKCAGRQGLQIYGQGWAKLSDVSSILQRSRE</sequence>
<evidence type="ECO:0000313" key="3">
    <source>
        <dbReference type="Proteomes" id="UP001189429"/>
    </source>
</evidence>
<evidence type="ECO:0000256" key="1">
    <source>
        <dbReference type="SAM" id="MobiDB-lite"/>
    </source>
</evidence>
<dbReference type="Proteomes" id="UP001189429">
    <property type="component" value="Unassembled WGS sequence"/>
</dbReference>
<name>A0ABN9VFR6_9DINO</name>
<organism evidence="2 3">
    <name type="scientific">Prorocentrum cordatum</name>
    <dbReference type="NCBI Taxonomy" id="2364126"/>
    <lineage>
        <taxon>Eukaryota</taxon>
        <taxon>Sar</taxon>
        <taxon>Alveolata</taxon>
        <taxon>Dinophyceae</taxon>
        <taxon>Prorocentrales</taxon>
        <taxon>Prorocentraceae</taxon>
        <taxon>Prorocentrum</taxon>
    </lineage>
</organism>
<accession>A0ABN9VFR6</accession>
<feature type="non-terminal residue" evidence="2">
    <location>
        <position position="1"/>
    </location>
</feature>
<feature type="non-terminal residue" evidence="2">
    <location>
        <position position="126"/>
    </location>
</feature>
<gene>
    <name evidence="2" type="ORF">PCOR1329_LOCUS56574</name>
</gene>
<proteinExistence type="predicted"/>